<feature type="transmembrane region" description="Helical" evidence="1">
    <location>
        <begin position="129"/>
        <end position="151"/>
    </location>
</feature>
<gene>
    <name evidence="2" type="ORF">AUR04nite_22540</name>
</gene>
<evidence type="ECO:0000313" key="2">
    <source>
        <dbReference type="EMBL" id="GED06722.1"/>
    </source>
</evidence>
<evidence type="ECO:0000313" key="3">
    <source>
        <dbReference type="Proteomes" id="UP000316612"/>
    </source>
</evidence>
<sequence length="165" mass="17617">MRYVLILSGTAIIIAYSLYGMFVINDFAVAAASGVPIETAIAELRAAGQNYSKLDGFGFAAIGVLLAVAWSLLAILGRKNYRGHTLLLFWAGILFLGAPAYFFAAFGNLNSVGDTFYDWYPDAAFEYEWPMYLASALALLPAAGATIAALLHKRDPQVPPAAATA</sequence>
<evidence type="ECO:0000256" key="1">
    <source>
        <dbReference type="SAM" id="Phobius"/>
    </source>
</evidence>
<comment type="caution">
    <text evidence="2">The sequence shown here is derived from an EMBL/GenBank/DDBJ whole genome shotgun (WGS) entry which is preliminary data.</text>
</comment>
<keyword evidence="3" id="KW-1185">Reference proteome</keyword>
<keyword evidence="1" id="KW-0472">Membrane</keyword>
<dbReference type="RefSeq" id="WP_141365060.1">
    <property type="nucleotide sequence ID" value="NZ_BAAAJL010000006.1"/>
</dbReference>
<keyword evidence="1" id="KW-1133">Transmembrane helix</keyword>
<feature type="transmembrane region" description="Helical" evidence="1">
    <location>
        <begin position="87"/>
        <end position="109"/>
    </location>
</feature>
<keyword evidence="1" id="KW-0812">Transmembrane</keyword>
<dbReference type="Proteomes" id="UP000316612">
    <property type="component" value="Unassembled WGS sequence"/>
</dbReference>
<proteinExistence type="predicted"/>
<dbReference type="AlphaFoldDB" id="A0A4Y4DN40"/>
<dbReference type="EMBL" id="BJNY01000012">
    <property type="protein sequence ID" value="GED06722.1"/>
    <property type="molecule type" value="Genomic_DNA"/>
</dbReference>
<feature type="transmembrane region" description="Helical" evidence="1">
    <location>
        <begin position="56"/>
        <end position="75"/>
    </location>
</feature>
<dbReference type="OrthoDB" id="5125363at2"/>
<organism evidence="2 3">
    <name type="scientific">Glutamicibacter uratoxydans</name>
    <name type="common">Arthrobacter uratoxydans</name>
    <dbReference type="NCBI Taxonomy" id="43667"/>
    <lineage>
        <taxon>Bacteria</taxon>
        <taxon>Bacillati</taxon>
        <taxon>Actinomycetota</taxon>
        <taxon>Actinomycetes</taxon>
        <taxon>Micrococcales</taxon>
        <taxon>Micrococcaceae</taxon>
        <taxon>Glutamicibacter</taxon>
    </lineage>
</organism>
<protein>
    <submittedName>
        <fullName evidence="2">Uncharacterized protein</fullName>
    </submittedName>
</protein>
<name>A0A4Y4DN40_GLUUR</name>
<accession>A0A4Y4DN40</accession>
<reference evidence="2 3" key="1">
    <citation type="submission" date="2019-06" db="EMBL/GenBank/DDBJ databases">
        <title>Whole genome shotgun sequence of Glutamicibacter uratoxydans NBRC 15515.</title>
        <authorList>
            <person name="Hosoyama A."/>
            <person name="Uohara A."/>
            <person name="Ohji S."/>
            <person name="Ichikawa N."/>
        </authorList>
    </citation>
    <scope>NUCLEOTIDE SEQUENCE [LARGE SCALE GENOMIC DNA]</scope>
    <source>
        <strain evidence="2 3">NBRC 15515</strain>
    </source>
</reference>